<dbReference type="Pfam" id="PF16884">
    <property type="entry name" value="ADH_N_2"/>
    <property type="match status" value="1"/>
</dbReference>
<dbReference type="SMART" id="SM00829">
    <property type="entry name" value="PKS_ER"/>
    <property type="match status" value="1"/>
</dbReference>
<dbReference type="InterPro" id="IPR036291">
    <property type="entry name" value="NAD(P)-bd_dom_sf"/>
</dbReference>
<dbReference type="InterPro" id="IPR041694">
    <property type="entry name" value="ADH_N_2"/>
</dbReference>
<feature type="domain" description="Enoyl reductase (ER)" evidence="2">
    <location>
        <begin position="24"/>
        <end position="336"/>
    </location>
</feature>
<keyword evidence="4" id="KW-1185">Reference proteome</keyword>
<evidence type="ECO:0000256" key="1">
    <source>
        <dbReference type="ARBA" id="ARBA00023002"/>
    </source>
</evidence>
<dbReference type="PANTHER" id="PTHR43205">
    <property type="entry name" value="PROSTAGLANDIN REDUCTASE"/>
    <property type="match status" value="1"/>
</dbReference>
<dbReference type="InterPro" id="IPR045010">
    <property type="entry name" value="MDR_fam"/>
</dbReference>
<reference evidence="3 4" key="1">
    <citation type="journal article" date="2012" name="Appl. Environ. Microbiol.">
        <title>Short-read sequencing for genomic analysis of the brown rot fungus Fibroporia radiculosa.</title>
        <authorList>
            <person name="Tang J.D."/>
            <person name="Perkins A.D."/>
            <person name="Sonstegard T.S."/>
            <person name="Schroeder S.G."/>
            <person name="Burgess S.C."/>
            <person name="Diehl S.V."/>
        </authorList>
    </citation>
    <scope>NUCLEOTIDE SEQUENCE [LARGE SCALE GENOMIC DNA]</scope>
    <source>
        <strain evidence="3 4">TFFH 294</strain>
    </source>
</reference>
<dbReference type="EMBL" id="HE797015">
    <property type="protein sequence ID" value="CCM01058.1"/>
    <property type="molecule type" value="Genomic_DNA"/>
</dbReference>
<dbReference type="SUPFAM" id="SSF50129">
    <property type="entry name" value="GroES-like"/>
    <property type="match status" value="1"/>
</dbReference>
<keyword evidence="1" id="KW-0560">Oxidoreductase</keyword>
<dbReference type="Gene3D" id="3.90.180.10">
    <property type="entry name" value="Medium-chain alcohol dehydrogenases, catalytic domain"/>
    <property type="match status" value="1"/>
</dbReference>
<name>J4G467_9APHY</name>
<sequence>MPIVTNARVLFNDVPKGYPEPGRTTVYDTSLEIDVEKTLPDGGFLIKTLVLAIDPYMRHRMRDRTVKSYMPAFERGQPLENFGVGVVLRSEHSSVSAGDHLYGLFPFQEYFVSKDPGPFRVLDNKEHLPWSTYVGVCGMPGQTAHHGWREYARPKKGDVVFVTAGAGTVGATVIQLAKMQGLKVIASVGSEEKVSFISSIGANVAFNYKTDSTLDILEKEGPINMHVPSSSGESLEAALETAAVDACFIECGMISGYNEEPYYVKNLDRIFKQGIQLCGFAVLRLQKWDDEFYKTIPGMVSRGEIQYSENVKRGLEHVGQAILDVQVGRNKGRTVILVQDE</sequence>
<dbReference type="Gene3D" id="3.40.50.720">
    <property type="entry name" value="NAD(P)-binding Rossmann-like Domain"/>
    <property type="match status" value="1"/>
</dbReference>
<gene>
    <name evidence="3" type="ORF">FIBRA_03106</name>
</gene>
<dbReference type="AlphaFoldDB" id="J4G467"/>
<dbReference type="CDD" id="cd05288">
    <property type="entry name" value="PGDH"/>
    <property type="match status" value="1"/>
</dbReference>
<evidence type="ECO:0000259" key="2">
    <source>
        <dbReference type="SMART" id="SM00829"/>
    </source>
</evidence>
<dbReference type="PANTHER" id="PTHR43205:SF7">
    <property type="entry name" value="PROSTAGLANDIN REDUCTASE 1"/>
    <property type="match status" value="1"/>
</dbReference>
<dbReference type="GO" id="GO:0016628">
    <property type="term" value="F:oxidoreductase activity, acting on the CH-CH group of donors, NAD or NADP as acceptor"/>
    <property type="evidence" value="ECO:0007669"/>
    <property type="project" value="InterPro"/>
</dbReference>
<dbReference type="Proteomes" id="UP000006352">
    <property type="component" value="Unassembled WGS sequence"/>
</dbReference>
<dbReference type="SUPFAM" id="SSF51735">
    <property type="entry name" value="NAD(P)-binding Rossmann-fold domains"/>
    <property type="match status" value="1"/>
</dbReference>
<dbReference type="InterPro" id="IPR020843">
    <property type="entry name" value="ER"/>
</dbReference>
<dbReference type="InterPro" id="IPR011032">
    <property type="entry name" value="GroES-like_sf"/>
</dbReference>
<dbReference type="HOGENOM" id="CLU_026673_29_1_1"/>
<dbReference type="OrthoDB" id="809632at2759"/>
<dbReference type="FunCoup" id="J4G467">
    <property type="interactions" value="63"/>
</dbReference>
<proteinExistence type="predicted"/>
<dbReference type="InterPro" id="IPR013149">
    <property type="entry name" value="ADH-like_C"/>
</dbReference>
<evidence type="ECO:0000313" key="3">
    <source>
        <dbReference type="EMBL" id="CCM01058.1"/>
    </source>
</evidence>
<dbReference type="InParanoid" id="J4G467"/>
<organism evidence="3 4">
    <name type="scientific">Fibroporia radiculosa</name>
    <dbReference type="NCBI Taxonomy" id="599839"/>
    <lineage>
        <taxon>Eukaryota</taxon>
        <taxon>Fungi</taxon>
        <taxon>Dikarya</taxon>
        <taxon>Basidiomycota</taxon>
        <taxon>Agaricomycotina</taxon>
        <taxon>Agaricomycetes</taxon>
        <taxon>Polyporales</taxon>
        <taxon>Fibroporiaceae</taxon>
        <taxon>Fibroporia</taxon>
    </lineage>
</organism>
<dbReference type="GeneID" id="24095969"/>
<accession>J4G467</accession>
<dbReference type="RefSeq" id="XP_012180341.1">
    <property type="nucleotide sequence ID" value="XM_012324951.1"/>
</dbReference>
<evidence type="ECO:0000313" key="4">
    <source>
        <dbReference type="Proteomes" id="UP000006352"/>
    </source>
</evidence>
<dbReference type="Pfam" id="PF00107">
    <property type="entry name" value="ADH_zinc_N"/>
    <property type="match status" value="1"/>
</dbReference>
<protein>
    <recommendedName>
        <fullName evidence="2">Enoyl reductase (ER) domain-containing protein</fullName>
    </recommendedName>
</protein>